<feature type="domain" description="Cystatin LXN-type" evidence="6">
    <location>
        <begin position="49"/>
        <end position="146"/>
    </location>
</feature>
<dbReference type="GO" id="GO:0005615">
    <property type="term" value="C:extracellular space"/>
    <property type="evidence" value="ECO:0007669"/>
    <property type="project" value="TreeGrafter"/>
</dbReference>
<organism evidence="7 8">
    <name type="scientific">Austrofundulus limnaeus</name>
    <name type="common">Annual killifish</name>
    <dbReference type="NCBI Taxonomy" id="52670"/>
    <lineage>
        <taxon>Eukaryota</taxon>
        <taxon>Metazoa</taxon>
        <taxon>Chordata</taxon>
        <taxon>Craniata</taxon>
        <taxon>Vertebrata</taxon>
        <taxon>Euteleostomi</taxon>
        <taxon>Actinopterygii</taxon>
        <taxon>Neopterygii</taxon>
        <taxon>Teleostei</taxon>
        <taxon>Neoteleostei</taxon>
        <taxon>Acanthomorphata</taxon>
        <taxon>Ovalentaria</taxon>
        <taxon>Atherinomorphae</taxon>
        <taxon>Cyprinodontiformes</taxon>
        <taxon>Rivulidae</taxon>
        <taxon>Austrofundulus</taxon>
    </lineage>
</organism>
<evidence type="ECO:0000256" key="4">
    <source>
        <dbReference type="PROSITE-ProRule" id="PRU01377"/>
    </source>
</evidence>
<dbReference type="SUPFAM" id="SSF54403">
    <property type="entry name" value="Cystatin/monellin"/>
    <property type="match status" value="2"/>
</dbReference>
<dbReference type="Proteomes" id="UP000192220">
    <property type="component" value="Unplaced"/>
</dbReference>
<dbReference type="RefSeq" id="XP_013885028.1">
    <property type="nucleotide sequence ID" value="XM_014029574.1"/>
</dbReference>
<dbReference type="Pfam" id="PF06907">
    <property type="entry name" value="LXN"/>
    <property type="match status" value="1"/>
</dbReference>
<dbReference type="GO" id="GO:0008191">
    <property type="term" value="F:metalloendopeptidase inhibitor activity"/>
    <property type="evidence" value="ECO:0007669"/>
    <property type="project" value="UniProtKB-UniRule"/>
</dbReference>
<dbReference type="FunFam" id="3.10.450.10:FF:000007">
    <property type="entry name" value="latexin"/>
    <property type="match status" value="1"/>
</dbReference>
<keyword evidence="3" id="KW-0677">Repeat</keyword>
<evidence type="ECO:0000256" key="5">
    <source>
        <dbReference type="SAM" id="SignalP"/>
    </source>
</evidence>
<dbReference type="OrthoDB" id="8898327at2759"/>
<dbReference type="PANTHER" id="PTHR28591:SF1">
    <property type="entry name" value="LATEXIN"/>
    <property type="match status" value="1"/>
</dbReference>
<dbReference type="Gene3D" id="3.10.450.10">
    <property type="match status" value="2"/>
</dbReference>
<dbReference type="InParanoid" id="A0A2I4CYF8"/>
<keyword evidence="7" id="KW-1185">Reference proteome</keyword>
<dbReference type="InterPro" id="IPR049897">
    <property type="entry name" value="CYSTATIN_LXN"/>
</dbReference>
<dbReference type="STRING" id="52670.A0A2I4CYF8"/>
<dbReference type="CTD" id="56925"/>
<name>A0A2I4CYF8_AUSLI</name>
<dbReference type="AlphaFoldDB" id="A0A2I4CYF8"/>
<comment type="similarity">
    <text evidence="1 4">Belongs to the protease inhibitor I47 (latexin) family.</text>
</comment>
<feature type="signal peptide" evidence="5">
    <location>
        <begin position="1"/>
        <end position="20"/>
    </location>
</feature>
<gene>
    <name evidence="8" type="primary">lxn</name>
</gene>
<proteinExistence type="inferred from homology"/>
<dbReference type="InterPro" id="IPR046350">
    <property type="entry name" value="Cystatin_sf"/>
</dbReference>
<keyword evidence="2 4" id="KW-0646">Protease inhibitor</keyword>
<dbReference type="PANTHER" id="PTHR28591">
    <property type="entry name" value="LATEXIN"/>
    <property type="match status" value="1"/>
</dbReference>
<evidence type="ECO:0000256" key="1">
    <source>
        <dbReference type="ARBA" id="ARBA00010083"/>
    </source>
</evidence>
<accession>A0A2I4CYF8</accession>
<dbReference type="InterPro" id="IPR009684">
    <property type="entry name" value="Latexin"/>
</dbReference>
<protein>
    <submittedName>
        <fullName evidence="8">Latexin isoform X1</fullName>
    </submittedName>
</protein>
<keyword evidence="5" id="KW-0732">Signal</keyword>
<evidence type="ECO:0000259" key="6">
    <source>
        <dbReference type="PROSITE" id="PS52033"/>
    </source>
</evidence>
<dbReference type="GeneID" id="106533310"/>
<evidence type="ECO:0000313" key="8">
    <source>
        <dbReference type="RefSeq" id="XP_013885028.1"/>
    </source>
</evidence>
<sequence length="270" mass="30154">MGLRSIVSLVVVLGVGGSLTAMIGHRPGTEVSAGQKPVSAVTRAKPAMAKRQLNPNYYEARRAAQVVFIYLNTRYGSPYKLFGLQTVYSATVEEVGDSGRKYQLKLSVQEIPTDATEKCSAEVFFQRGGKQSPPQVQVLGLKELLKIKTKAKEEALYQKYKAKDPLLSVQYLPDSQGNMDPDMEPFWYLCIAASSFIMLSESTENTLYNMAQVASLTQLPTENNQLKFDSLILLHDIVSQEIPRWKLLFTWSPAEGVKVLQMEQQPRRNG</sequence>
<dbReference type="PROSITE" id="PS52033">
    <property type="entry name" value="CYSTATIN_LXN"/>
    <property type="match status" value="2"/>
</dbReference>
<evidence type="ECO:0000256" key="3">
    <source>
        <dbReference type="ARBA" id="ARBA00022737"/>
    </source>
</evidence>
<evidence type="ECO:0000256" key="2">
    <source>
        <dbReference type="ARBA" id="ARBA00022690"/>
    </source>
</evidence>
<feature type="chain" id="PRO_5014118707" evidence="5">
    <location>
        <begin position="21"/>
        <end position="270"/>
    </location>
</feature>
<dbReference type="KEGG" id="alim:106533310"/>
<reference evidence="8" key="1">
    <citation type="submission" date="2025-08" db="UniProtKB">
        <authorList>
            <consortium name="RefSeq"/>
        </authorList>
    </citation>
    <scope>IDENTIFICATION</scope>
    <source>
        <strain evidence="8">Quisiro</strain>
        <tissue evidence="8">Liver</tissue>
    </source>
</reference>
<evidence type="ECO:0000313" key="7">
    <source>
        <dbReference type="Proteomes" id="UP000192220"/>
    </source>
</evidence>
<feature type="domain" description="Cystatin LXN-type" evidence="6">
    <location>
        <begin position="168"/>
        <end position="270"/>
    </location>
</feature>